<evidence type="ECO:0000313" key="1">
    <source>
        <dbReference type="EMBL" id="CAF4245752.1"/>
    </source>
</evidence>
<accession>A0A820EEQ8</accession>
<dbReference type="AlphaFoldDB" id="A0A820EEQ8"/>
<proteinExistence type="predicted"/>
<protein>
    <submittedName>
        <fullName evidence="1">Uncharacterized protein</fullName>
    </submittedName>
</protein>
<organism evidence="1 3">
    <name type="scientific">Adineta steineri</name>
    <dbReference type="NCBI Taxonomy" id="433720"/>
    <lineage>
        <taxon>Eukaryota</taxon>
        <taxon>Metazoa</taxon>
        <taxon>Spiralia</taxon>
        <taxon>Gnathifera</taxon>
        <taxon>Rotifera</taxon>
        <taxon>Eurotatoria</taxon>
        <taxon>Bdelloidea</taxon>
        <taxon>Adinetida</taxon>
        <taxon>Adinetidae</taxon>
        <taxon>Adineta</taxon>
    </lineage>
</organism>
<evidence type="ECO:0000313" key="3">
    <source>
        <dbReference type="Proteomes" id="UP000663868"/>
    </source>
</evidence>
<evidence type="ECO:0000313" key="2">
    <source>
        <dbReference type="EMBL" id="CAF4246194.1"/>
    </source>
</evidence>
<dbReference type="Proteomes" id="UP000663868">
    <property type="component" value="Unassembled WGS sequence"/>
</dbReference>
<gene>
    <name evidence="1" type="ORF">KXQ929_LOCUS42527</name>
    <name evidence="2" type="ORF">KXQ929_LOCUS42550</name>
</gene>
<comment type="caution">
    <text evidence="1">The sequence shown here is derived from an EMBL/GenBank/DDBJ whole genome shotgun (WGS) entry which is preliminary data.</text>
</comment>
<dbReference type="EMBL" id="CAJOBB010010491">
    <property type="protein sequence ID" value="CAF4245752.1"/>
    <property type="molecule type" value="Genomic_DNA"/>
</dbReference>
<feature type="non-terminal residue" evidence="1">
    <location>
        <position position="1"/>
    </location>
</feature>
<reference evidence="1" key="1">
    <citation type="submission" date="2021-02" db="EMBL/GenBank/DDBJ databases">
        <authorList>
            <person name="Nowell W R."/>
        </authorList>
    </citation>
    <scope>NUCLEOTIDE SEQUENCE</scope>
</reference>
<sequence>TCNYEGRIYAQYTLETMALSKLLASTYLAKATMNAFLYKCDRLSNL</sequence>
<name>A0A820EEQ8_9BILA</name>
<dbReference type="EMBL" id="CAJOBB010010516">
    <property type="protein sequence ID" value="CAF4246194.1"/>
    <property type="molecule type" value="Genomic_DNA"/>
</dbReference>